<organism evidence="3 4">
    <name type="scientific">Sediminispirochaeta smaragdinae (strain DSM 11293 / JCM 15392 / SEBR 4228)</name>
    <name type="common">Spirochaeta smaragdinae</name>
    <dbReference type="NCBI Taxonomy" id="573413"/>
    <lineage>
        <taxon>Bacteria</taxon>
        <taxon>Pseudomonadati</taxon>
        <taxon>Spirochaetota</taxon>
        <taxon>Spirochaetia</taxon>
        <taxon>Spirochaetales</taxon>
        <taxon>Spirochaetaceae</taxon>
        <taxon>Sediminispirochaeta</taxon>
    </lineage>
</organism>
<feature type="transmembrane region" description="Helical" evidence="1">
    <location>
        <begin position="437"/>
        <end position="456"/>
    </location>
</feature>
<feature type="transmembrane region" description="Helical" evidence="1">
    <location>
        <begin position="963"/>
        <end position="985"/>
    </location>
</feature>
<dbReference type="PANTHER" id="PTHR32063:SF0">
    <property type="entry name" value="SWARMING MOTILITY PROTEIN SWRC"/>
    <property type="match status" value="1"/>
</dbReference>
<dbReference type="OrthoDB" id="366306at2"/>
<protein>
    <submittedName>
        <fullName evidence="3">Acriflavin resistance protein</fullName>
    </submittedName>
</protein>
<dbReference type="SUPFAM" id="SSF82714">
    <property type="entry name" value="Multidrug efflux transporter AcrB TolC docking domain, DN and DC subdomains"/>
    <property type="match status" value="2"/>
</dbReference>
<feature type="transmembrane region" description="Helical" evidence="1">
    <location>
        <begin position="361"/>
        <end position="381"/>
    </location>
</feature>
<dbReference type="Gene3D" id="1.20.1640.10">
    <property type="entry name" value="Multidrug efflux transporter AcrB transmembrane domain"/>
    <property type="match status" value="2"/>
</dbReference>
<keyword evidence="1" id="KW-1133">Transmembrane helix</keyword>
<feature type="transmembrane region" description="Helical" evidence="1">
    <location>
        <begin position="891"/>
        <end position="911"/>
    </location>
</feature>
<dbReference type="SUPFAM" id="SSF82866">
    <property type="entry name" value="Multidrug efflux transporter AcrB transmembrane domain"/>
    <property type="match status" value="2"/>
</dbReference>
<accession>E1R165</accession>
<sequence>MKSFLRWFLDHPLSTLMLYLALILFGVVSFPRLKGEYLPTILFPEVRVVCEFENISAEEIERQVTVPLENVLSGVSGVKELESLSRQGISSILLRFSWGTDSYKAALEVREKIDSAYPYLPHGIEKPLVFTERGENEALFILVLRPKEGTSIQELDRTIRYDLKTRLMQVEGIGTVRLRGITSPEVKVLLDPDTCTAAGLALNEVPSLLASSVFELPIGKVNEGGKEHLIKASTDTVDLSALQRIAVPVESGSFLSLGEIAEVRLGHAERTSFFSYNGEPCVGAFLWPSPEEGTLNASRTLRRELTDIRRNYANDIEIIFLEDGAERIRSAFRELAISLILGSAAAFLVMVIFLRSLSSAVILLSSLPAAIIPIFFFQYLFGLSLNVMSLTGIAIGIGMIVDNSIVVLERIQGRRDHAAIAEGVLEMGSSTFGSTMTTLLVFLPIVFVPGIIGILFRELAITISLLLIFSFLVSMSLTPALYVLISPKTKESSSKKIFDRAESVYGKLLHALIARPFMIILLIIISFAALFGLAKVLPKETMPSVPEGRLQLSLSLPADTPFDGVEAAAERFLQAVGEAEGISGGYAYTGYEADNPLERAKKESSLNDIFFTFFYAPQTYQREAILKAHIEREAAILSVGKLSWPDSSDPISRLLSKGKEIRLRFSGRERENVLQEARAYRSQLLQEAPESDPRLEESGGYTELRLVPDQLACRNSGITPSAIAGTLKGLVEGSLVGTITLRDEEIDIRVQIAGYDRLSRRQVEAIPLQTQNGFVKLGNMVRFERLPKQRDLYRYNRVPSILLFVKDGNNTVQTGQSSTTGIKRERLDQSSFAESMRAIIGTFAIALVLMYLFLGAQFESFSAPLLLMIVLPLSACGSFLFLTVTGRSLNINSGIGILILFGTAINTTIILKASFLHSRNREELIRMAGGRLRPVFLTTATTVTALLPLMLNGSPEATLQAHTATSVIGGLLIGTVLSLLIFPALDYVTKHGNR</sequence>
<dbReference type="PRINTS" id="PR00702">
    <property type="entry name" value="ACRIFLAVINRP"/>
</dbReference>
<feature type="transmembrane region" description="Helical" evidence="1">
    <location>
        <begin position="517"/>
        <end position="537"/>
    </location>
</feature>
<keyword evidence="4" id="KW-1185">Reference proteome</keyword>
<keyword evidence="1" id="KW-0472">Membrane</keyword>
<reference evidence="3 4" key="1">
    <citation type="journal article" date="2010" name="Stand. Genomic Sci.">
        <title>Complete genome sequence of Spirochaeta smaragdinae type strain (SEBR 4228).</title>
        <authorList>
            <person name="Mavromatis K."/>
            <person name="Yasawong M."/>
            <person name="Chertkov O."/>
            <person name="Lapidus A."/>
            <person name="Lucas S."/>
            <person name="Nolan M."/>
            <person name="Del Rio T.G."/>
            <person name="Tice H."/>
            <person name="Cheng J.F."/>
            <person name="Pitluck S."/>
            <person name="Liolios K."/>
            <person name="Ivanova N."/>
            <person name="Tapia R."/>
            <person name="Han C."/>
            <person name="Bruce D."/>
            <person name="Goodwin L."/>
            <person name="Pati A."/>
            <person name="Chen A."/>
            <person name="Palaniappan K."/>
            <person name="Land M."/>
            <person name="Hauser L."/>
            <person name="Chang Y.J."/>
            <person name="Jeffries C.D."/>
            <person name="Detter J.C."/>
            <person name="Rohde M."/>
            <person name="Brambilla E."/>
            <person name="Spring S."/>
            <person name="Goker M."/>
            <person name="Sikorski J."/>
            <person name="Woyke T."/>
            <person name="Bristow J."/>
            <person name="Eisen J.A."/>
            <person name="Markowitz V."/>
            <person name="Hugenholtz P."/>
            <person name="Klenk H.P."/>
            <person name="Kyrpides N.C."/>
        </authorList>
    </citation>
    <scope>NUCLEOTIDE SEQUENCE [LARGE SCALE GENOMIC DNA]</scope>
    <source>
        <strain evidence="4">DSM 11293 / JCM 15392 / SEBR 4228</strain>
    </source>
</reference>
<keyword evidence="1" id="KW-0812">Transmembrane</keyword>
<name>E1R165_SEDSS</name>
<dbReference type="InterPro" id="IPR001036">
    <property type="entry name" value="Acrflvin-R"/>
</dbReference>
<dbReference type="PANTHER" id="PTHR32063">
    <property type="match status" value="1"/>
</dbReference>
<dbReference type="Gene3D" id="3.30.2090.10">
    <property type="entry name" value="Multidrug efflux transporter AcrB TolC docking domain, DN and DC subdomains"/>
    <property type="match status" value="2"/>
</dbReference>
<dbReference type="Gene3D" id="3.30.70.1440">
    <property type="entry name" value="Multidrug efflux transporter AcrB pore domain"/>
    <property type="match status" value="1"/>
</dbReference>
<dbReference type="SUPFAM" id="SSF82693">
    <property type="entry name" value="Multidrug efflux transporter AcrB pore domain, PN1, PN2, PC1 and PC2 subdomains"/>
    <property type="match status" value="2"/>
</dbReference>
<dbReference type="InterPro" id="IPR027463">
    <property type="entry name" value="AcrB_DN_DC_subdom"/>
</dbReference>
<feature type="transmembrane region" description="Helical" evidence="1">
    <location>
        <begin position="932"/>
        <end position="951"/>
    </location>
</feature>
<dbReference type="GO" id="GO:0042910">
    <property type="term" value="F:xenobiotic transmembrane transporter activity"/>
    <property type="evidence" value="ECO:0007669"/>
    <property type="project" value="TreeGrafter"/>
</dbReference>
<dbReference type="STRING" id="573413.Spirs_1759"/>
<feature type="transmembrane region" description="Helical" evidence="1">
    <location>
        <begin position="836"/>
        <end position="854"/>
    </location>
</feature>
<dbReference type="InterPro" id="IPR000731">
    <property type="entry name" value="SSD"/>
</dbReference>
<dbReference type="GO" id="GO:0005886">
    <property type="term" value="C:plasma membrane"/>
    <property type="evidence" value="ECO:0007669"/>
    <property type="project" value="TreeGrafter"/>
</dbReference>
<dbReference type="KEGG" id="ssm:Spirs_1759"/>
<feature type="transmembrane region" description="Helical" evidence="1">
    <location>
        <begin position="462"/>
        <end position="485"/>
    </location>
</feature>
<dbReference type="Pfam" id="PF00873">
    <property type="entry name" value="ACR_tran"/>
    <property type="match status" value="1"/>
</dbReference>
<dbReference type="AlphaFoldDB" id="E1R165"/>
<dbReference type="HOGENOM" id="CLU_002755_0_1_12"/>
<proteinExistence type="predicted"/>
<feature type="transmembrane region" description="Helical" evidence="1">
    <location>
        <begin position="335"/>
        <end position="354"/>
    </location>
</feature>
<feature type="transmembrane region" description="Helical" evidence="1">
    <location>
        <begin position="387"/>
        <end position="408"/>
    </location>
</feature>
<dbReference type="Proteomes" id="UP000002318">
    <property type="component" value="Chromosome"/>
</dbReference>
<dbReference type="Gene3D" id="3.30.70.1430">
    <property type="entry name" value="Multidrug efflux transporter AcrB pore domain"/>
    <property type="match status" value="2"/>
</dbReference>
<dbReference type="EMBL" id="CP002116">
    <property type="protein sequence ID" value="ADK80885.1"/>
    <property type="molecule type" value="Genomic_DNA"/>
</dbReference>
<evidence type="ECO:0000259" key="2">
    <source>
        <dbReference type="PROSITE" id="PS50156"/>
    </source>
</evidence>
<evidence type="ECO:0000313" key="3">
    <source>
        <dbReference type="EMBL" id="ADK80885.1"/>
    </source>
</evidence>
<dbReference type="PROSITE" id="PS50156">
    <property type="entry name" value="SSD"/>
    <property type="match status" value="1"/>
</dbReference>
<feature type="transmembrane region" description="Helical" evidence="1">
    <location>
        <begin position="866"/>
        <end position="885"/>
    </location>
</feature>
<dbReference type="eggNOG" id="COG0841">
    <property type="taxonomic scope" value="Bacteria"/>
</dbReference>
<gene>
    <name evidence="3" type="ordered locus">Spirs_1759</name>
</gene>
<feature type="domain" description="SSD" evidence="2">
    <location>
        <begin position="327"/>
        <end position="484"/>
    </location>
</feature>
<dbReference type="Gene3D" id="3.30.70.1320">
    <property type="entry name" value="Multidrug efflux transporter AcrB pore domain like"/>
    <property type="match status" value="1"/>
</dbReference>
<evidence type="ECO:0000313" key="4">
    <source>
        <dbReference type="Proteomes" id="UP000002318"/>
    </source>
</evidence>
<evidence type="ECO:0000256" key="1">
    <source>
        <dbReference type="SAM" id="Phobius"/>
    </source>
</evidence>